<dbReference type="eggNOG" id="ENOG502Z8V5">
    <property type="taxonomic scope" value="Bacteria"/>
</dbReference>
<evidence type="ECO:0000313" key="2">
    <source>
        <dbReference type="EMBL" id="EDX75985.1"/>
    </source>
</evidence>
<sequence>MHRFLTGTTKFYFIVWLTLSLLIATLYGTLAFQPAFSSEYVVQDDARQHIFWMRRFLDPELFPNDIIADYFQSVAPLGYRALYHFMAGIGIDPIVLSKILPLVLGLITTGYCFGVALQLLPIPLTGFIASVLLNQNLWMQDGLISGTPKAFIYPILLAFLYYGMRQSLIGTGIAIALLGLFYPSLVLVCAAFLILQLWRFNRKFPSVSHHRRDYVFCFTGLAVAFAVLLPYRMSLSEFAPVITAVQAKGLPDFLSQGRTSFFVNDAWSFWFNGRSGIRIDTALAPPLSYLGLLLPVVLCFPSRFPLAKQVTGKMGVLGKFLLASAILFLAAHALLFKLHLPSRYTQHSLRIAIALAAAIVITLILDAVFACRDAPWRISTVKLGSVLALALTSLIGITLVGYPHLVLNTFPWTAYISGNVPTLYEFFQQQPKDIKIASLVEEANNLPTFAQRSILVGREYAIPYHWGYYRQFRQRMSDLIEAQYSPDLAIVQEFIQTYGIDFLLLPTTPLTAESIANDSWLMQYQPAANQAIAKLEAGKQPVLDLLRTDCAVWETPGLMVLEAECILQ</sequence>
<dbReference type="EMBL" id="DS989847">
    <property type="protein sequence ID" value="EDX75985.1"/>
    <property type="molecule type" value="Genomic_DNA"/>
</dbReference>
<keyword evidence="1" id="KW-0472">Membrane</keyword>
<feature type="transmembrane region" description="Helical" evidence="1">
    <location>
        <begin position="12"/>
        <end position="32"/>
    </location>
</feature>
<organism evidence="2 3">
    <name type="scientific">Coleofasciculus chthonoplastes PCC 7420</name>
    <dbReference type="NCBI Taxonomy" id="118168"/>
    <lineage>
        <taxon>Bacteria</taxon>
        <taxon>Bacillati</taxon>
        <taxon>Cyanobacteriota</taxon>
        <taxon>Cyanophyceae</taxon>
        <taxon>Coleofasciculales</taxon>
        <taxon>Coleofasciculaceae</taxon>
        <taxon>Coleofasciculus</taxon>
    </lineage>
</organism>
<dbReference type="AlphaFoldDB" id="B4VQ58"/>
<gene>
    <name evidence="2" type="ORF">MC7420_5419</name>
</gene>
<keyword evidence="3" id="KW-1185">Reference proteome</keyword>
<proteinExistence type="predicted"/>
<accession>B4VQ58</accession>
<dbReference type="Proteomes" id="UP000003835">
    <property type="component" value="Unassembled WGS sequence"/>
</dbReference>
<protein>
    <recommendedName>
        <fullName evidence="4">Glycosyltransferase RgtA/B/C/D-like domain-containing protein</fullName>
    </recommendedName>
</protein>
<evidence type="ECO:0008006" key="4">
    <source>
        <dbReference type="Google" id="ProtNLM"/>
    </source>
</evidence>
<keyword evidence="1" id="KW-1133">Transmembrane helix</keyword>
<feature type="transmembrane region" description="Helical" evidence="1">
    <location>
        <begin position="214"/>
        <end position="231"/>
    </location>
</feature>
<feature type="transmembrane region" description="Helical" evidence="1">
    <location>
        <begin position="383"/>
        <end position="402"/>
    </location>
</feature>
<keyword evidence="1" id="KW-0812">Transmembrane</keyword>
<feature type="transmembrane region" description="Helical" evidence="1">
    <location>
        <begin position="99"/>
        <end position="122"/>
    </location>
</feature>
<feature type="transmembrane region" description="Helical" evidence="1">
    <location>
        <begin position="316"/>
        <end position="336"/>
    </location>
</feature>
<evidence type="ECO:0000256" key="1">
    <source>
        <dbReference type="SAM" id="Phobius"/>
    </source>
</evidence>
<name>B4VQ58_9CYAN</name>
<evidence type="ECO:0000313" key="3">
    <source>
        <dbReference type="Proteomes" id="UP000003835"/>
    </source>
</evidence>
<feature type="transmembrane region" description="Helical" evidence="1">
    <location>
        <begin position="287"/>
        <end position="304"/>
    </location>
</feature>
<feature type="transmembrane region" description="Helical" evidence="1">
    <location>
        <begin position="168"/>
        <end position="194"/>
    </location>
</feature>
<dbReference type="HOGENOM" id="CLU_030557_0_0_3"/>
<feature type="transmembrane region" description="Helical" evidence="1">
    <location>
        <begin position="348"/>
        <end position="371"/>
    </location>
</feature>
<reference evidence="2 3" key="1">
    <citation type="submission" date="2008-07" db="EMBL/GenBank/DDBJ databases">
        <authorList>
            <person name="Tandeau de Marsac N."/>
            <person name="Ferriera S."/>
            <person name="Johnson J."/>
            <person name="Kravitz S."/>
            <person name="Beeson K."/>
            <person name="Sutton G."/>
            <person name="Rogers Y.-H."/>
            <person name="Friedman R."/>
            <person name="Frazier M."/>
            <person name="Venter J.C."/>
        </authorList>
    </citation>
    <scope>NUCLEOTIDE SEQUENCE [LARGE SCALE GENOMIC DNA]</scope>
    <source>
        <strain evidence="2 3">PCC 7420</strain>
    </source>
</reference>